<evidence type="ECO:0000256" key="1">
    <source>
        <dbReference type="SAM" id="MobiDB-lite"/>
    </source>
</evidence>
<dbReference type="AlphaFoldDB" id="A0A6H1ZA35"/>
<sequence length="109" mass="13136">MIKRKPSPLKIAWDEYRIGKCYVCLLGVWSESDLYSTKDTPHDNNFIPKPGNTYWIETIFPPIWFDIIEMPNLAFIEMLVNHQQRPLSKKEKKLKRRAKRRQKRHNKPK</sequence>
<evidence type="ECO:0000313" key="2">
    <source>
        <dbReference type="EMBL" id="QJA44322.1"/>
    </source>
</evidence>
<feature type="compositionally biased region" description="Basic residues" evidence="1">
    <location>
        <begin position="90"/>
        <end position="109"/>
    </location>
</feature>
<reference evidence="2" key="1">
    <citation type="submission" date="2020-03" db="EMBL/GenBank/DDBJ databases">
        <title>The deep terrestrial virosphere.</title>
        <authorList>
            <person name="Holmfeldt K."/>
            <person name="Nilsson E."/>
            <person name="Simone D."/>
            <person name="Lopez-Fernandez M."/>
            <person name="Wu X."/>
            <person name="de Brujin I."/>
            <person name="Lundin D."/>
            <person name="Andersson A."/>
            <person name="Bertilsson S."/>
            <person name="Dopson M."/>
        </authorList>
    </citation>
    <scope>NUCLEOTIDE SEQUENCE</scope>
    <source>
        <strain evidence="2">TM448A00093</strain>
    </source>
</reference>
<name>A0A6H1ZA35_9ZZZZ</name>
<dbReference type="EMBL" id="MT143975">
    <property type="protein sequence ID" value="QJA44322.1"/>
    <property type="molecule type" value="Genomic_DNA"/>
</dbReference>
<gene>
    <name evidence="2" type="ORF">TM448A00093_0052</name>
</gene>
<feature type="region of interest" description="Disordered" evidence="1">
    <location>
        <begin position="83"/>
        <end position="109"/>
    </location>
</feature>
<accession>A0A6H1ZA35</accession>
<organism evidence="2">
    <name type="scientific">viral metagenome</name>
    <dbReference type="NCBI Taxonomy" id="1070528"/>
    <lineage>
        <taxon>unclassified sequences</taxon>
        <taxon>metagenomes</taxon>
        <taxon>organismal metagenomes</taxon>
    </lineage>
</organism>
<proteinExistence type="predicted"/>
<protein>
    <submittedName>
        <fullName evidence="2">Uncharacterized protein</fullName>
    </submittedName>
</protein>